<name>A0A926HRN7_9FIRM</name>
<organism evidence="2 3">
    <name type="scientific">Yeguia hominis</name>
    <dbReference type="NCBI Taxonomy" id="2763662"/>
    <lineage>
        <taxon>Bacteria</taxon>
        <taxon>Bacillati</taxon>
        <taxon>Bacillota</taxon>
        <taxon>Clostridia</taxon>
        <taxon>Eubacteriales</taxon>
        <taxon>Yeguiaceae</taxon>
        <taxon>Yeguia</taxon>
    </lineage>
</organism>
<keyword evidence="3" id="KW-1185">Reference proteome</keyword>
<dbReference type="AlphaFoldDB" id="A0A926HRN7"/>
<dbReference type="PANTHER" id="PTHR37301:SF1">
    <property type="entry name" value="DNA-BINDING PROTEIN"/>
    <property type="match status" value="1"/>
</dbReference>
<dbReference type="EMBL" id="JACRSN010000006">
    <property type="protein sequence ID" value="MBC8533433.1"/>
    <property type="molecule type" value="Genomic_DNA"/>
</dbReference>
<comment type="caution">
    <text evidence="2">The sequence shown here is derived from an EMBL/GenBank/DDBJ whole genome shotgun (WGS) entry which is preliminary data.</text>
</comment>
<dbReference type="SUPFAM" id="SSF47413">
    <property type="entry name" value="lambda repressor-like DNA-binding domains"/>
    <property type="match status" value="1"/>
</dbReference>
<evidence type="ECO:0000313" key="2">
    <source>
        <dbReference type="EMBL" id="MBC8533433.1"/>
    </source>
</evidence>
<dbReference type="GO" id="GO:0003677">
    <property type="term" value="F:DNA binding"/>
    <property type="evidence" value="ECO:0007669"/>
    <property type="project" value="InterPro"/>
</dbReference>
<proteinExistence type="predicted"/>
<sequence>MDISYKKLWKMLIDRDMKKKDLEKAAGISNYVVSKMTRNENITVETVGKICKALNCTPNDMMEFVFNSEI</sequence>
<feature type="domain" description="HTH cro/C1-type" evidence="1">
    <location>
        <begin position="8"/>
        <end position="61"/>
    </location>
</feature>
<dbReference type="Pfam" id="PF13443">
    <property type="entry name" value="HTH_26"/>
    <property type="match status" value="1"/>
</dbReference>
<dbReference type="InterPro" id="IPR010982">
    <property type="entry name" value="Lambda_DNA-bd_dom_sf"/>
</dbReference>
<evidence type="ECO:0000313" key="3">
    <source>
        <dbReference type="Proteomes" id="UP000651482"/>
    </source>
</evidence>
<protein>
    <submittedName>
        <fullName evidence="2">Helix-turn-helix transcriptional regulator</fullName>
    </submittedName>
</protein>
<reference evidence="2" key="1">
    <citation type="submission" date="2020-08" db="EMBL/GenBank/DDBJ databases">
        <title>Genome public.</title>
        <authorList>
            <person name="Liu C."/>
            <person name="Sun Q."/>
        </authorList>
    </citation>
    <scope>NUCLEOTIDE SEQUENCE</scope>
    <source>
        <strain evidence="2">NSJ-40</strain>
    </source>
</reference>
<evidence type="ECO:0000259" key="1">
    <source>
        <dbReference type="PROSITE" id="PS50943"/>
    </source>
</evidence>
<accession>A0A926HRN7</accession>
<gene>
    <name evidence="2" type="ORF">IAG03_05330</name>
</gene>
<dbReference type="PANTHER" id="PTHR37301">
    <property type="entry name" value="DNA-BINDING PROTEIN-RELATED"/>
    <property type="match status" value="1"/>
</dbReference>
<dbReference type="Gene3D" id="1.10.260.40">
    <property type="entry name" value="lambda repressor-like DNA-binding domains"/>
    <property type="match status" value="1"/>
</dbReference>
<dbReference type="InterPro" id="IPR001387">
    <property type="entry name" value="Cro/C1-type_HTH"/>
</dbReference>
<dbReference type="RefSeq" id="WP_249318814.1">
    <property type="nucleotide sequence ID" value="NZ_JACRSN010000006.1"/>
</dbReference>
<dbReference type="Proteomes" id="UP000651482">
    <property type="component" value="Unassembled WGS sequence"/>
</dbReference>
<dbReference type="CDD" id="cd00093">
    <property type="entry name" value="HTH_XRE"/>
    <property type="match status" value="1"/>
</dbReference>
<dbReference type="PROSITE" id="PS50943">
    <property type="entry name" value="HTH_CROC1"/>
    <property type="match status" value="1"/>
</dbReference>